<keyword evidence="1" id="KW-1133">Transmembrane helix</keyword>
<sequence length="158" mass="18018">MSTLFTQLSQIVSVLLLGLMAGFFATYSFNVNDATLALNGEMYATVQSLFNYNVRHVGFFFCFFGAGVATIITAATLLIKRATIGWFWLAIGIAYVLGIIMFTKWVNLPLNYYTESWDPLNLPTDWQTVRDQWNQANLFRTWLCGILFMIATILLTRR</sequence>
<comment type="caution">
    <text evidence="2">The sequence shown here is derived from an EMBL/GenBank/DDBJ whole genome shotgun (WGS) entry which is preliminary data.</text>
</comment>
<dbReference type="EMBL" id="QKRA01000002">
    <property type="protein sequence ID" value="RDL45149.1"/>
    <property type="molecule type" value="Genomic_DNA"/>
</dbReference>
<organism evidence="2 3">
    <name type="scientific">Marinomonas piezotolerans</name>
    <dbReference type="NCBI Taxonomy" id="2213058"/>
    <lineage>
        <taxon>Bacteria</taxon>
        <taxon>Pseudomonadati</taxon>
        <taxon>Pseudomonadota</taxon>
        <taxon>Gammaproteobacteria</taxon>
        <taxon>Oceanospirillales</taxon>
        <taxon>Oceanospirillaceae</taxon>
        <taxon>Marinomonas</taxon>
    </lineage>
</organism>
<feature type="transmembrane region" description="Helical" evidence="1">
    <location>
        <begin position="86"/>
        <end position="106"/>
    </location>
</feature>
<proteinExistence type="predicted"/>
<feature type="transmembrane region" description="Helical" evidence="1">
    <location>
        <begin position="57"/>
        <end position="79"/>
    </location>
</feature>
<dbReference type="AlphaFoldDB" id="A0A370UBM1"/>
<evidence type="ECO:0000313" key="3">
    <source>
        <dbReference type="Proteomes" id="UP000254326"/>
    </source>
</evidence>
<gene>
    <name evidence="2" type="ORF">DN730_05925</name>
</gene>
<keyword evidence="1" id="KW-0812">Transmembrane</keyword>
<dbReference type="Proteomes" id="UP000254326">
    <property type="component" value="Unassembled WGS sequence"/>
</dbReference>
<reference evidence="2 3" key="1">
    <citation type="submission" date="2018-06" db="EMBL/GenBank/DDBJ databases">
        <title>Marinomonas sp. YLB-05 draft genome sequence.</title>
        <authorList>
            <person name="Yu L."/>
            <person name="Tang X."/>
        </authorList>
    </citation>
    <scope>NUCLEOTIDE SEQUENCE [LARGE SCALE GENOMIC DNA]</scope>
    <source>
        <strain evidence="2 3">YLB-05</strain>
    </source>
</reference>
<accession>A0A370UBM1</accession>
<name>A0A370UBM1_9GAMM</name>
<protein>
    <submittedName>
        <fullName evidence="2">DUF1772 domain-containing protein</fullName>
    </submittedName>
</protein>
<feature type="transmembrane region" description="Helical" evidence="1">
    <location>
        <begin position="139"/>
        <end position="156"/>
    </location>
</feature>
<keyword evidence="3" id="KW-1185">Reference proteome</keyword>
<keyword evidence="1" id="KW-0472">Membrane</keyword>
<dbReference type="OrthoDB" id="5624827at2"/>
<feature type="transmembrane region" description="Helical" evidence="1">
    <location>
        <begin position="12"/>
        <end position="29"/>
    </location>
</feature>
<dbReference type="InterPro" id="IPR013901">
    <property type="entry name" value="Anthrone_oxy"/>
</dbReference>
<evidence type="ECO:0000256" key="1">
    <source>
        <dbReference type="SAM" id="Phobius"/>
    </source>
</evidence>
<dbReference type="Pfam" id="PF08592">
    <property type="entry name" value="Anthrone_oxy"/>
    <property type="match status" value="1"/>
</dbReference>
<dbReference type="RefSeq" id="WP_115467183.1">
    <property type="nucleotide sequence ID" value="NZ_QKRA01000002.1"/>
</dbReference>
<evidence type="ECO:0000313" key="2">
    <source>
        <dbReference type="EMBL" id="RDL45149.1"/>
    </source>
</evidence>